<dbReference type="PaxDb" id="55529-EKX55203"/>
<dbReference type="InterPro" id="IPR051111">
    <property type="entry name" value="Ca-binding_regulatory"/>
</dbReference>
<organism evidence="4">
    <name type="scientific">Guillardia theta (strain CCMP2712)</name>
    <name type="common">Cryptophyte</name>
    <dbReference type="NCBI Taxonomy" id="905079"/>
    <lineage>
        <taxon>Eukaryota</taxon>
        <taxon>Cryptophyceae</taxon>
        <taxon>Pyrenomonadales</taxon>
        <taxon>Geminigeraceae</taxon>
        <taxon>Guillardia</taxon>
    </lineage>
</organism>
<sequence>LHVEDVGEMRKAFSVFDQDGSGNISVLELNKVFESCGVKLNMTELEAIVKEVDKDGGGEIGFSEFVALMVQQGAIKSDPLIKARAAFDHFDI</sequence>
<dbReference type="KEGG" id="gtt:GUITHDRAFT_58137"/>
<dbReference type="OMA" id="SKKMHET"/>
<dbReference type="InterPro" id="IPR002048">
    <property type="entry name" value="EF_hand_dom"/>
</dbReference>
<evidence type="ECO:0000256" key="1">
    <source>
        <dbReference type="ARBA" id="ARBA00022737"/>
    </source>
</evidence>
<dbReference type="PROSITE" id="PS50222">
    <property type="entry name" value="EF_HAND_2"/>
    <property type="match status" value="2"/>
</dbReference>
<keyword evidence="1" id="KW-0677">Repeat</keyword>
<dbReference type="SUPFAM" id="SSF47473">
    <property type="entry name" value="EF-hand"/>
    <property type="match status" value="1"/>
</dbReference>
<dbReference type="PANTHER" id="PTHR46311:SF5">
    <property type="entry name" value="EF-HAND DOMAIN-CONTAINING PROTEIN"/>
    <property type="match status" value="1"/>
</dbReference>
<name>L1K4B3_GUITC</name>
<dbReference type="RefSeq" id="XP_005842183.1">
    <property type="nucleotide sequence ID" value="XM_005842126.1"/>
</dbReference>
<dbReference type="Gene3D" id="1.10.238.10">
    <property type="entry name" value="EF-hand"/>
    <property type="match status" value="1"/>
</dbReference>
<dbReference type="PROSITE" id="PS00018">
    <property type="entry name" value="EF_HAND_1"/>
    <property type="match status" value="2"/>
</dbReference>
<dbReference type="FunFam" id="1.10.238.10:FF:000178">
    <property type="entry name" value="Calmodulin-2 A"/>
    <property type="match status" value="1"/>
</dbReference>
<evidence type="ECO:0000259" key="3">
    <source>
        <dbReference type="PROSITE" id="PS50222"/>
    </source>
</evidence>
<dbReference type="SMART" id="SM00054">
    <property type="entry name" value="EFh"/>
    <property type="match status" value="2"/>
</dbReference>
<dbReference type="CDD" id="cd00051">
    <property type="entry name" value="EFh"/>
    <property type="match status" value="1"/>
</dbReference>
<dbReference type="Pfam" id="PF13499">
    <property type="entry name" value="EF-hand_7"/>
    <property type="match status" value="1"/>
</dbReference>
<dbReference type="EMBL" id="JH992965">
    <property type="protein sequence ID" value="EKX55203.1"/>
    <property type="molecule type" value="Genomic_DNA"/>
</dbReference>
<feature type="domain" description="EF-hand" evidence="3">
    <location>
        <begin position="40"/>
        <end position="75"/>
    </location>
</feature>
<dbReference type="InterPro" id="IPR011992">
    <property type="entry name" value="EF-hand-dom_pair"/>
</dbReference>
<proteinExistence type="predicted"/>
<dbReference type="STRING" id="905079.L1K4B3"/>
<dbReference type="HOGENOM" id="CLU_061288_19_4_1"/>
<evidence type="ECO:0000256" key="2">
    <source>
        <dbReference type="ARBA" id="ARBA00022837"/>
    </source>
</evidence>
<dbReference type="InterPro" id="IPR018247">
    <property type="entry name" value="EF_Hand_1_Ca_BS"/>
</dbReference>
<protein>
    <recommendedName>
        <fullName evidence="3">EF-hand domain-containing protein</fullName>
    </recommendedName>
</protein>
<dbReference type="GO" id="GO:0032588">
    <property type="term" value="C:trans-Golgi network membrane"/>
    <property type="evidence" value="ECO:0007669"/>
    <property type="project" value="TreeGrafter"/>
</dbReference>
<evidence type="ECO:0000313" key="4">
    <source>
        <dbReference type="EMBL" id="EKX55203.1"/>
    </source>
</evidence>
<dbReference type="GeneID" id="17311963"/>
<dbReference type="GO" id="GO:0005509">
    <property type="term" value="F:calcium ion binding"/>
    <property type="evidence" value="ECO:0007669"/>
    <property type="project" value="InterPro"/>
</dbReference>
<gene>
    <name evidence="4" type="ORF">GUITHDRAFT_58137</name>
</gene>
<feature type="non-terminal residue" evidence="4">
    <location>
        <position position="92"/>
    </location>
</feature>
<feature type="domain" description="EF-hand" evidence="3">
    <location>
        <begin position="4"/>
        <end position="39"/>
    </location>
</feature>
<reference evidence="4" key="1">
    <citation type="journal article" date="2012" name="Nature">
        <title>Algal genomes reveal evolutionary mosaicism and the fate of nucleomorphs.</title>
        <authorList>
            <consortium name="DOE Joint Genome Institute"/>
            <person name="Curtis B.A."/>
            <person name="Tanifuji G."/>
            <person name="Burki F."/>
            <person name="Gruber A."/>
            <person name="Irimia M."/>
            <person name="Maruyama S."/>
            <person name="Arias M.C."/>
            <person name="Ball S.G."/>
            <person name="Gile G.H."/>
            <person name="Hirakawa Y."/>
            <person name="Hopkins J.F."/>
            <person name="Kuo A."/>
            <person name="Rensing S.A."/>
            <person name="Schmutz J."/>
            <person name="Symeonidi A."/>
            <person name="Elias M."/>
            <person name="Eveleigh R.J."/>
            <person name="Herman E.K."/>
            <person name="Klute M.J."/>
            <person name="Nakayama T."/>
            <person name="Obornik M."/>
            <person name="Reyes-Prieto A."/>
            <person name="Armbrust E.V."/>
            <person name="Aves S.J."/>
            <person name="Beiko R.G."/>
            <person name="Coutinho P."/>
            <person name="Dacks J.B."/>
            <person name="Durnford D.G."/>
            <person name="Fast N.M."/>
            <person name="Green B.R."/>
            <person name="Grisdale C.J."/>
            <person name="Hempel F."/>
            <person name="Henrissat B."/>
            <person name="Hoppner M.P."/>
            <person name="Ishida K."/>
            <person name="Kim E."/>
            <person name="Koreny L."/>
            <person name="Kroth P.G."/>
            <person name="Liu Y."/>
            <person name="Malik S.B."/>
            <person name="Maier U.G."/>
            <person name="McRose D."/>
            <person name="Mock T."/>
            <person name="Neilson J.A."/>
            <person name="Onodera N.T."/>
            <person name="Poole A.M."/>
            <person name="Pritham E.J."/>
            <person name="Richards T.A."/>
            <person name="Rocap G."/>
            <person name="Roy S.W."/>
            <person name="Sarai C."/>
            <person name="Schaack S."/>
            <person name="Shirato S."/>
            <person name="Slamovits C.H."/>
            <person name="Spencer D.F."/>
            <person name="Suzuki S."/>
            <person name="Worden A.Z."/>
            <person name="Zauner S."/>
            <person name="Barry K."/>
            <person name="Bell C."/>
            <person name="Bharti A.K."/>
            <person name="Crow J.A."/>
            <person name="Grimwood J."/>
            <person name="Kramer R."/>
            <person name="Lindquist E."/>
            <person name="Lucas S."/>
            <person name="Salamov A."/>
            <person name="McFadden G.I."/>
            <person name="Lane C.E."/>
            <person name="Keeling P.J."/>
            <person name="Gray M.W."/>
            <person name="Grigoriev I.V."/>
            <person name="Archibald J.M."/>
        </authorList>
    </citation>
    <scope>NUCLEOTIDE SEQUENCE</scope>
    <source>
        <strain evidence="4">CCMP2712</strain>
    </source>
</reference>
<feature type="non-terminal residue" evidence="4">
    <location>
        <position position="1"/>
    </location>
</feature>
<dbReference type="PANTHER" id="PTHR46311">
    <property type="entry name" value="CALCIUM-BINDING PROTEIN 8-RELATED"/>
    <property type="match status" value="1"/>
</dbReference>
<dbReference type="OrthoDB" id="26525at2759"/>
<dbReference type="eggNOG" id="KOG0027">
    <property type="taxonomic scope" value="Eukaryota"/>
</dbReference>
<dbReference type="AlphaFoldDB" id="L1K4B3"/>
<accession>L1K4B3</accession>
<keyword evidence="2" id="KW-0106">Calcium</keyword>